<name>A0ACC1YXL6_MELAZ</name>
<keyword evidence="2" id="KW-1185">Reference proteome</keyword>
<proteinExistence type="predicted"/>
<gene>
    <name evidence="1" type="ORF">OWV82_000955</name>
</gene>
<protein>
    <submittedName>
        <fullName evidence="1">Protoporphyrinogen oxidase</fullName>
    </submittedName>
</protein>
<reference evidence="1 2" key="1">
    <citation type="journal article" date="2023" name="Science">
        <title>Complex scaffold remodeling in plant triterpene biosynthesis.</title>
        <authorList>
            <person name="De La Pena R."/>
            <person name="Hodgson H."/>
            <person name="Liu J.C."/>
            <person name="Stephenson M.J."/>
            <person name="Martin A.C."/>
            <person name="Owen C."/>
            <person name="Harkess A."/>
            <person name="Leebens-Mack J."/>
            <person name="Jimenez L.E."/>
            <person name="Osbourn A."/>
            <person name="Sattely E.S."/>
        </authorList>
    </citation>
    <scope>NUCLEOTIDE SEQUENCE [LARGE SCALE GENOMIC DNA]</scope>
    <source>
        <strain evidence="2">cv. JPN11</strain>
        <tissue evidence="1">Leaf</tissue>
    </source>
</reference>
<accession>A0ACC1YXL6</accession>
<dbReference type="Proteomes" id="UP001164539">
    <property type="component" value="Chromosome 1"/>
</dbReference>
<evidence type="ECO:0000313" key="2">
    <source>
        <dbReference type="Proteomes" id="UP001164539"/>
    </source>
</evidence>
<organism evidence="1 2">
    <name type="scientific">Melia azedarach</name>
    <name type="common">Chinaberry tree</name>
    <dbReference type="NCBI Taxonomy" id="155640"/>
    <lineage>
        <taxon>Eukaryota</taxon>
        <taxon>Viridiplantae</taxon>
        <taxon>Streptophyta</taxon>
        <taxon>Embryophyta</taxon>
        <taxon>Tracheophyta</taxon>
        <taxon>Spermatophyta</taxon>
        <taxon>Magnoliopsida</taxon>
        <taxon>eudicotyledons</taxon>
        <taxon>Gunneridae</taxon>
        <taxon>Pentapetalae</taxon>
        <taxon>rosids</taxon>
        <taxon>malvids</taxon>
        <taxon>Sapindales</taxon>
        <taxon>Meliaceae</taxon>
        <taxon>Melia</taxon>
    </lineage>
</organism>
<comment type="caution">
    <text evidence="1">The sequence shown here is derived from an EMBL/GenBank/DDBJ whole genome shotgun (WGS) entry which is preliminary data.</text>
</comment>
<sequence>MPTLTDFSLLRPTPSVFCPVSRPSLKPHIHRPFKLRCSIAEESRISPTKSNSNLNAGNSATIDCVIVGGGISGLCIAQALFTDHRDVAPNVIVTEAKDRVGGNITTVERDGYLWEEGPNSFQPSDPMLKMVVDSGLKDDLVLGDPNAPRFVLWDGKLRPVPSKPTDLPIFDLMSIGGKIRAGLGAVGIRPPPPGHEESVEQFVRRNLGDEVFERLIEPFCSGVYAGDPSKLSMKAAFGKVWKLEQNGGSIIGGTFKAIQEKNKAPKQPRDPRLPKPKGQTVGSFKRGLSMLPEAISKGLGSKVKLSWKLSSIAKLDNGGYSLTYETPEGLVSLQSKSIVMTVPSYVASTLLHPLSVDAADALSKFYYPPVAAVSISYPKEAIRKECLIDGELKGFGQLHPRSQGVETLGTIYSSSLFPNRAPAGRVLLLNYIGGATNPGILSKKESDLVEAVDRDLRKMLINPNAKDPVVLGVRVWPQAIPQFLVGHLDLLDAAKASLRNNGFRGLFLGGNYVAGVALGRCVEGAYEVAAEVSNFLSQYALK</sequence>
<dbReference type="EMBL" id="CM051394">
    <property type="protein sequence ID" value="KAJ4727933.1"/>
    <property type="molecule type" value="Genomic_DNA"/>
</dbReference>
<evidence type="ECO:0000313" key="1">
    <source>
        <dbReference type="EMBL" id="KAJ4727933.1"/>
    </source>
</evidence>